<dbReference type="SUPFAM" id="SSF53474">
    <property type="entry name" value="alpha/beta-Hydrolases"/>
    <property type="match status" value="1"/>
</dbReference>
<dbReference type="PANTHER" id="PTHR32015">
    <property type="entry name" value="FASTING INDUCED LIPASE"/>
    <property type="match status" value="1"/>
</dbReference>
<feature type="signal peptide" evidence="1">
    <location>
        <begin position="1"/>
        <end position="27"/>
    </location>
</feature>
<dbReference type="Pfam" id="PF01674">
    <property type="entry name" value="Lipase_2"/>
    <property type="match status" value="1"/>
</dbReference>
<dbReference type="GO" id="GO:0016298">
    <property type="term" value="F:lipase activity"/>
    <property type="evidence" value="ECO:0007669"/>
    <property type="project" value="TreeGrafter"/>
</dbReference>
<dbReference type="Proteomes" id="UP000272560">
    <property type="component" value="Unassembled WGS sequence"/>
</dbReference>
<dbReference type="Gene3D" id="3.40.50.1820">
    <property type="entry name" value="alpha/beta hydrolase"/>
    <property type="match status" value="1"/>
</dbReference>
<dbReference type="AlphaFoldDB" id="A0A3A5MFQ3"/>
<organism evidence="2 3">
    <name type="scientific">Arthrobacter cheniae</name>
    <dbReference type="NCBI Taxonomy" id="1258888"/>
    <lineage>
        <taxon>Bacteria</taxon>
        <taxon>Bacillati</taxon>
        <taxon>Actinomycetota</taxon>
        <taxon>Actinomycetes</taxon>
        <taxon>Micrococcales</taxon>
        <taxon>Micrococcaceae</taxon>
        <taxon>Arthrobacter</taxon>
    </lineage>
</organism>
<accession>A0A3A5MFQ3</accession>
<proteinExistence type="predicted"/>
<dbReference type="EMBL" id="QZVT01000001">
    <property type="protein sequence ID" value="RJT83308.1"/>
    <property type="molecule type" value="Genomic_DNA"/>
</dbReference>
<reference evidence="2 3" key="1">
    <citation type="submission" date="2018-09" db="EMBL/GenBank/DDBJ databases">
        <title>Novel species of Arthrobacter.</title>
        <authorList>
            <person name="Liu Q."/>
            <person name="Xin Y.-H."/>
        </authorList>
    </citation>
    <scope>NUCLEOTIDE SEQUENCE [LARGE SCALE GENOMIC DNA]</scope>
    <source>
        <strain evidence="2 3">Hz2</strain>
    </source>
</reference>
<keyword evidence="2" id="KW-0378">Hydrolase</keyword>
<sequence length="290" mass="29951">MKSRIPSLFAIAAVVLGAFTAAPSASAATTTEPIVAVPSVSPPGANDWACKPSAAHPEPVILVPGTFESMAKNWSTLSPVLKQAGYCVFALDYGTTNGVPATGPIRASAAELGHFVDDVLAATGARKADLGGHSQGGMMPRYYLGFLGGAKKVDHLVGLAPSNHGTQGVISPATGDLTAGGDASPLCQACDDQAAGSPFMQELNSIGDIVNGPVYTVISTRYDEVVTPYPSQFLAGPAKRVTNITLQDVCPLDPFEHDQLPNDPAVHQLVLHALGRTAAPADPAYRPRCL</sequence>
<dbReference type="RefSeq" id="WP_120147395.1">
    <property type="nucleotide sequence ID" value="NZ_QZVT01000001.1"/>
</dbReference>
<evidence type="ECO:0000313" key="3">
    <source>
        <dbReference type="Proteomes" id="UP000272560"/>
    </source>
</evidence>
<dbReference type="InterPro" id="IPR002918">
    <property type="entry name" value="Lipase_EstA/Esterase_EstB"/>
</dbReference>
<gene>
    <name evidence="2" type="ORF">D6T63_02360</name>
</gene>
<evidence type="ECO:0000313" key="2">
    <source>
        <dbReference type="EMBL" id="RJT83308.1"/>
    </source>
</evidence>
<keyword evidence="1" id="KW-0732">Signal</keyword>
<keyword evidence="3" id="KW-1185">Reference proteome</keyword>
<dbReference type="InterPro" id="IPR029058">
    <property type="entry name" value="AB_hydrolase_fold"/>
</dbReference>
<evidence type="ECO:0000256" key="1">
    <source>
        <dbReference type="SAM" id="SignalP"/>
    </source>
</evidence>
<name>A0A3A5MFQ3_9MICC</name>
<dbReference type="PANTHER" id="PTHR32015:SF1">
    <property type="entry name" value="LIPASE"/>
    <property type="match status" value="1"/>
</dbReference>
<feature type="chain" id="PRO_5017278000" evidence="1">
    <location>
        <begin position="28"/>
        <end position="290"/>
    </location>
</feature>
<protein>
    <submittedName>
        <fullName evidence="2">Alpha/beta fold hydrolase</fullName>
    </submittedName>
</protein>
<dbReference type="OrthoDB" id="8871309at2"/>
<dbReference type="GO" id="GO:0016042">
    <property type="term" value="P:lipid catabolic process"/>
    <property type="evidence" value="ECO:0007669"/>
    <property type="project" value="InterPro"/>
</dbReference>
<comment type="caution">
    <text evidence="2">The sequence shown here is derived from an EMBL/GenBank/DDBJ whole genome shotgun (WGS) entry which is preliminary data.</text>
</comment>